<reference evidence="1" key="1">
    <citation type="submission" date="2021-01" db="EMBL/GenBank/DDBJ databases">
        <title>Whole genome shotgun sequence of Virgisporangium ochraceum NBRC 16418.</title>
        <authorList>
            <person name="Komaki H."/>
            <person name="Tamura T."/>
        </authorList>
    </citation>
    <scope>NUCLEOTIDE SEQUENCE</scope>
    <source>
        <strain evidence="1">NBRC 16418</strain>
    </source>
</reference>
<sequence length="118" mass="13161">MVPGHRVLVDGAAGFDPDWPPGAVVHRRVQRSEPYDVVLCFCADSRRLAARWPVLHPLTTPAGALWVMWPKRSSGVVTDLSENTIRHYALSHGRVDVKVCAVDDTWSALKHVIRVSDR</sequence>
<dbReference type="EMBL" id="BOPH01000073">
    <property type="protein sequence ID" value="GIJ70159.1"/>
    <property type="molecule type" value="Genomic_DNA"/>
</dbReference>
<name>A0A8J3ZTF1_9ACTN</name>
<evidence type="ECO:0000313" key="2">
    <source>
        <dbReference type="Proteomes" id="UP000635606"/>
    </source>
</evidence>
<comment type="caution">
    <text evidence="1">The sequence shown here is derived from an EMBL/GenBank/DDBJ whole genome shotgun (WGS) entry which is preliminary data.</text>
</comment>
<dbReference type="Proteomes" id="UP000635606">
    <property type="component" value="Unassembled WGS sequence"/>
</dbReference>
<gene>
    <name evidence="1" type="ORF">Voc01_050760</name>
</gene>
<organism evidence="1 2">
    <name type="scientific">Virgisporangium ochraceum</name>
    <dbReference type="NCBI Taxonomy" id="65505"/>
    <lineage>
        <taxon>Bacteria</taxon>
        <taxon>Bacillati</taxon>
        <taxon>Actinomycetota</taxon>
        <taxon>Actinomycetes</taxon>
        <taxon>Micromonosporales</taxon>
        <taxon>Micromonosporaceae</taxon>
        <taxon>Virgisporangium</taxon>
    </lineage>
</organism>
<protein>
    <submittedName>
        <fullName evidence="1">DUF3052 domain-containing protein</fullName>
    </submittedName>
</protein>
<keyword evidence="2" id="KW-1185">Reference proteome</keyword>
<accession>A0A8J3ZTF1</accession>
<evidence type="ECO:0000313" key="1">
    <source>
        <dbReference type="EMBL" id="GIJ70159.1"/>
    </source>
</evidence>
<proteinExistence type="predicted"/>
<dbReference type="AlphaFoldDB" id="A0A8J3ZTF1"/>